<evidence type="ECO:0000256" key="4">
    <source>
        <dbReference type="ARBA" id="ARBA00023125"/>
    </source>
</evidence>
<dbReference type="CDD" id="cd03281">
    <property type="entry name" value="ABC_MSH5_euk"/>
    <property type="match status" value="1"/>
</dbReference>
<dbReference type="InterPro" id="IPR027417">
    <property type="entry name" value="P-loop_NTPase"/>
</dbReference>
<comment type="similarity">
    <text evidence="1">Belongs to the DNA mismatch repair MutS family.</text>
</comment>
<dbReference type="PANTHER" id="PTHR11361:SF20">
    <property type="entry name" value="MUTS PROTEIN HOMOLOG 5"/>
    <property type="match status" value="1"/>
</dbReference>
<dbReference type="PANTHER" id="PTHR11361">
    <property type="entry name" value="DNA MISMATCH REPAIR PROTEIN MUTS FAMILY MEMBER"/>
    <property type="match status" value="1"/>
</dbReference>
<dbReference type="PROSITE" id="PS00486">
    <property type="entry name" value="DNA_MISMATCH_REPAIR_2"/>
    <property type="match status" value="1"/>
</dbReference>
<evidence type="ECO:0000256" key="5">
    <source>
        <dbReference type="SAM" id="MobiDB-lite"/>
    </source>
</evidence>
<dbReference type="SMART" id="SM00534">
    <property type="entry name" value="MUTSac"/>
    <property type="match status" value="1"/>
</dbReference>
<evidence type="ECO:0000256" key="3">
    <source>
        <dbReference type="ARBA" id="ARBA00022840"/>
    </source>
</evidence>
<evidence type="ECO:0000256" key="2">
    <source>
        <dbReference type="ARBA" id="ARBA00022741"/>
    </source>
</evidence>
<keyword evidence="4" id="KW-0238">DNA-binding</keyword>
<feature type="region of interest" description="Disordered" evidence="5">
    <location>
        <begin position="824"/>
        <end position="846"/>
    </location>
</feature>
<dbReference type="STRING" id="742152.A0A2H3JMX0"/>
<dbReference type="GO" id="GO:0005634">
    <property type="term" value="C:nucleus"/>
    <property type="evidence" value="ECO:0007669"/>
    <property type="project" value="TreeGrafter"/>
</dbReference>
<dbReference type="EMBL" id="KB467920">
    <property type="protein sequence ID" value="PCH37347.1"/>
    <property type="molecule type" value="Genomic_DNA"/>
</dbReference>
<evidence type="ECO:0000313" key="8">
    <source>
        <dbReference type="Proteomes" id="UP000218811"/>
    </source>
</evidence>
<protein>
    <recommendedName>
        <fullName evidence="6">DNA mismatch repair proteins mutS family domain-containing protein</fullName>
    </recommendedName>
</protein>
<reference evidence="7 8" key="1">
    <citation type="journal article" date="2012" name="Science">
        <title>The Paleozoic origin of enzymatic lignin decomposition reconstructed from 31 fungal genomes.</title>
        <authorList>
            <person name="Floudas D."/>
            <person name="Binder M."/>
            <person name="Riley R."/>
            <person name="Barry K."/>
            <person name="Blanchette R.A."/>
            <person name="Henrissat B."/>
            <person name="Martinez A.T."/>
            <person name="Otillar R."/>
            <person name="Spatafora J.W."/>
            <person name="Yadav J.S."/>
            <person name="Aerts A."/>
            <person name="Benoit I."/>
            <person name="Boyd A."/>
            <person name="Carlson A."/>
            <person name="Copeland A."/>
            <person name="Coutinho P.M."/>
            <person name="de Vries R.P."/>
            <person name="Ferreira P."/>
            <person name="Findley K."/>
            <person name="Foster B."/>
            <person name="Gaskell J."/>
            <person name="Glotzer D."/>
            <person name="Gorecki P."/>
            <person name="Heitman J."/>
            <person name="Hesse C."/>
            <person name="Hori C."/>
            <person name="Igarashi K."/>
            <person name="Jurgens J.A."/>
            <person name="Kallen N."/>
            <person name="Kersten P."/>
            <person name="Kohler A."/>
            <person name="Kuees U."/>
            <person name="Kumar T.K.A."/>
            <person name="Kuo A."/>
            <person name="LaButti K."/>
            <person name="Larrondo L.F."/>
            <person name="Lindquist E."/>
            <person name="Ling A."/>
            <person name="Lombard V."/>
            <person name="Lucas S."/>
            <person name="Lundell T."/>
            <person name="Martin R."/>
            <person name="McLaughlin D.J."/>
            <person name="Morgenstern I."/>
            <person name="Morin E."/>
            <person name="Murat C."/>
            <person name="Nagy L.G."/>
            <person name="Nolan M."/>
            <person name="Ohm R.A."/>
            <person name="Patyshakuliyeva A."/>
            <person name="Rokas A."/>
            <person name="Ruiz-Duenas F.J."/>
            <person name="Sabat G."/>
            <person name="Salamov A."/>
            <person name="Samejima M."/>
            <person name="Schmutz J."/>
            <person name="Slot J.C."/>
            <person name="St John F."/>
            <person name="Stenlid J."/>
            <person name="Sun H."/>
            <person name="Sun S."/>
            <person name="Syed K."/>
            <person name="Tsang A."/>
            <person name="Wiebenga A."/>
            <person name="Young D."/>
            <person name="Pisabarro A."/>
            <person name="Eastwood D.C."/>
            <person name="Martin F."/>
            <person name="Cullen D."/>
            <person name="Grigoriev I.V."/>
            <person name="Hibbett D.S."/>
        </authorList>
    </citation>
    <scope>NUCLEOTIDE SEQUENCE [LARGE SCALE GENOMIC DNA]</scope>
    <source>
        <strain evidence="7 8">MD-104</strain>
    </source>
</reference>
<dbReference type="InterPro" id="IPR011184">
    <property type="entry name" value="DNA_mismatch_repair_Msh2"/>
</dbReference>
<evidence type="ECO:0000256" key="1">
    <source>
        <dbReference type="ARBA" id="ARBA00006271"/>
    </source>
</evidence>
<feature type="domain" description="DNA mismatch repair proteins mutS family" evidence="6">
    <location>
        <begin position="745"/>
        <end position="761"/>
    </location>
</feature>
<dbReference type="Pfam" id="PF05192">
    <property type="entry name" value="MutS_III"/>
    <property type="match status" value="1"/>
</dbReference>
<keyword evidence="2" id="KW-0547">Nucleotide-binding</keyword>
<accession>A0A2H3JMX0</accession>
<dbReference type="Pfam" id="PF00488">
    <property type="entry name" value="MutS_V"/>
    <property type="match status" value="1"/>
</dbReference>
<dbReference type="InterPro" id="IPR045076">
    <property type="entry name" value="MutS"/>
</dbReference>
<dbReference type="OrthoDB" id="29596at2759"/>
<dbReference type="SUPFAM" id="SSF52540">
    <property type="entry name" value="P-loop containing nucleoside triphosphate hydrolases"/>
    <property type="match status" value="1"/>
</dbReference>
<dbReference type="InterPro" id="IPR007696">
    <property type="entry name" value="DNA_mismatch_repair_MutS_core"/>
</dbReference>
<dbReference type="GO" id="GO:0030983">
    <property type="term" value="F:mismatched DNA binding"/>
    <property type="evidence" value="ECO:0007669"/>
    <property type="project" value="InterPro"/>
</dbReference>
<dbReference type="InterPro" id="IPR036187">
    <property type="entry name" value="DNA_mismatch_repair_MutS_sf"/>
</dbReference>
<gene>
    <name evidence="7" type="ORF">WOLCODRAFT_167438</name>
</gene>
<sequence>MKGRCRRIDDNSRRTNAKRKRATAEPVIESEETLESTNSSTSNKKVRWGNEVGDTEESGEYSTEEGTLRADKVCLAASCQSGRIGCAYYDPIKCTVYVCEDTPENRHYDLTKAFLEQCAPDIVITSSKADDGCIDVLRDHMDAAGGTFQIRPHKDFSPVKGRDRVLSLRLLSELPAEPTLDHASAKSGSNSRPMDAYDFMRCRREMGGDSATQRWNASIRLANYACIENSPLCLGSIGALLDHLARLRAVGELDDAGCGDLEIRAIEMLAPSQAMQINADALFSLQVFEDESHASIHSEKTKEGLSLFSILNNTKTTLGRALMRGWLLRPSLSLSVINSRHDAIACFSHPDNLVTADTVHAHLKGIKNIPRILRILRAGKAKVADWQGLENFAFHSPTLRDALLELSHASGVEVVERLIELLEVASLKEIANTINEIIDWEESTNAGRVCVRPRIDDELDNLRRIYHGIDSVLSKVAQQISATVPPDYATSLNVVYFPQLGFLICIPMLDEWQGEEGIKVLEGWSFQFSSELHVFFKSQEMHDMDAHIGDLHSSIVDREIEIVQYLLEKILVFDEALSYICDVCAELDCLLSFAEAAREHNYVRPQMTEDNIIDIKQGRHPLQELVVDTFVPNDAFVIGGKGVGIEPVGISDETASDSSRKESNSIVICTGANACGKSVYLKQVALIQYMAQIGSFVPAESATLGIVDKIFTRIQTRESVSRVQSAFMIDLNQVSLALRNATERSLILLDEFGKGTTSPDGAGLFCGVLKHLAGRGPTCPKVFATTHFHDVFSNGLISPDSAPISFVHMQILLTTDKGQVISASGIGDQTDLSDAEEEDDGGPRRVMPGEHITYLYRVAKGLSLGSHAVLCAEVFGIPRRVAKRAQYVSKLLSTHELGQLLDEEMREDERKDLEDAEDVCRRFLAWDLTGDRDNGRREDVRGVLAEVLGR</sequence>
<dbReference type="GO" id="GO:0006298">
    <property type="term" value="P:mismatch repair"/>
    <property type="evidence" value="ECO:0007669"/>
    <property type="project" value="InterPro"/>
</dbReference>
<dbReference type="GO" id="GO:0051026">
    <property type="term" value="P:chiasma assembly"/>
    <property type="evidence" value="ECO:0007669"/>
    <property type="project" value="TreeGrafter"/>
</dbReference>
<feature type="compositionally biased region" description="Acidic residues" evidence="5">
    <location>
        <begin position="53"/>
        <end position="63"/>
    </location>
</feature>
<evidence type="ECO:0000313" key="7">
    <source>
        <dbReference type="EMBL" id="PCH37347.1"/>
    </source>
</evidence>
<dbReference type="GO" id="GO:0005524">
    <property type="term" value="F:ATP binding"/>
    <property type="evidence" value="ECO:0007669"/>
    <property type="project" value="UniProtKB-KW"/>
</dbReference>
<dbReference type="Proteomes" id="UP000218811">
    <property type="component" value="Unassembled WGS sequence"/>
</dbReference>
<dbReference type="OMA" id="CSVYFMP"/>
<proteinExistence type="inferred from homology"/>
<dbReference type="Gene3D" id="3.40.50.300">
    <property type="entry name" value="P-loop containing nucleotide triphosphate hydrolases"/>
    <property type="match status" value="1"/>
</dbReference>
<name>A0A2H3JMX0_WOLCO</name>
<feature type="compositionally biased region" description="Basic and acidic residues" evidence="5">
    <location>
        <begin position="1"/>
        <end position="13"/>
    </location>
</feature>
<keyword evidence="8" id="KW-1185">Reference proteome</keyword>
<feature type="compositionally biased region" description="Acidic residues" evidence="5">
    <location>
        <begin position="831"/>
        <end position="840"/>
    </location>
</feature>
<dbReference type="SUPFAM" id="SSF48334">
    <property type="entry name" value="DNA repair protein MutS, domain III"/>
    <property type="match status" value="1"/>
</dbReference>
<dbReference type="Gene3D" id="1.10.1420.10">
    <property type="match status" value="1"/>
</dbReference>
<dbReference type="SMART" id="SM00533">
    <property type="entry name" value="MUTSd"/>
    <property type="match status" value="1"/>
</dbReference>
<dbReference type="AlphaFoldDB" id="A0A2H3JMX0"/>
<dbReference type="PIRSF" id="PIRSF005813">
    <property type="entry name" value="MSH2"/>
    <property type="match status" value="1"/>
</dbReference>
<dbReference type="GO" id="GO:0140664">
    <property type="term" value="F:ATP-dependent DNA damage sensor activity"/>
    <property type="evidence" value="ECO:0007669"/>
    <property type="project" value="InterPro"/>
</dbReference>
<keyword evidence="3" id="KW-0067">ATP-binding</keyword>
<evidence type="ECO:0000259" key="6">
    <source>
        <dbReference type="PROSITE" id="PS00486"/>
    </source>
</evidence>
<dbReference type="InterPro" id="IPR000432">
    <property type="entry name" value="DNA_mismatch_repair_MutS_C"/>
</dbReference>
<organism evidence="7 8">
    <name type="scientific">Wolfiporia cocos (strain MD-104)</name>
    <name type="common">Brown rot fungus</name>
    <dbReference type="NCBI Taxonomy" id="742152"/>
    <lineage>
        <taxon>Eukaryota</taxon>
        <taxon>Fungi</taxon>
        <taxon>Dikarya</taxon>
        <taxon>Basidiomycota</taxon>
        <taxon>Agaricomycotina</taxon>
        <taxon>Agaricomycetes</taxon>
        <taxon>Polyporales</taxon>
        <taxon>Phaeolaceae</taxon>
        <taxon>Wolfiporia</taxon>
    </lineage>
</organism>
<feature type="region of interest" description="Disordered" evidence="5">
    <location>
        <begin position="1"/>
        <end position="64"/>
    </location>
</feature>